<accession>A0ABU5C998</accession>
<feature type="transmembrane region" description="Helical" evidence="6">
    <location>
        <begin position="213"/>
        <end position="233"/>
    </location>
</feature>
<keyword evidence="3 6" id="KW-0812">Transmembrane</keyword>
<evidence type="ECO:0000256" key="1">
    <source>
        <dbReference type="ARBA" id="ARBA00004651"/>
    </source>
</evidence>
<evidence type="ECO:0000256" key="4">
    <source>
        <dbReference type="ARBA" id="ARBA00022989"/>
    </source>
</evidence>
<sequence>MLPTEKGHVFWKKVSFVIGTIGMFLAIGSPLNIIARIAFRAHIMQIVVLFLIVAPLLVYGAKLQLLYKMGEQALIGSVFRFVSSPVFVIILFYLLLYAYHVPIIFDFARMDMFLNYFYLLALFIAAILLWIPLIHGRLSVKEKQRYAGLQALLMLPLGIWLLFSDSSLFTTYTDLSYFSQSLELCLPAGETLPSEYIVQLLPFSPIYEQHMGGGIWLGSELLVFSLVGISFFCEEELNYIIVFSSGQRPGLFLRDKVTREGRI</sequence>
<gene>
    <name evidence="7" type="ORF">RWE15_17825</name>
</gene>
<protein>
    <submittedName>
        <fullName evidence="7">Cytochrome c oxidase assembly protein</fullName>
    </submittedName>
</protein>
<feature type="transmembrane region" description="Helical" evidence="6">
    <location>
        <begin position="14"/>
        <end position="35"/>
    </location>
</feature>
<proteinExistence type="predicted"/>
<comment type="caution">
    <text evidence="7">The sequence shown here is derived from an EMBL/GenBank/DDBJ whole genome shotgun (WGS) entry which is preliminary data.</text>
</comment>
<reference evidence="7 8" key="1">
    <citation type="submission" date="2023-10" db="EMBL/GenBank/DDBJ databases">
        <title>Virgibacillus halophilus 5B73C genome.</title>
        <authorList>
            <person name="Miliotis G."/>
            <person name="Sengupta P."/>
            <person name="Hameed A."/>
            <person name="Chuvochina M."/>
            <person name="Mcdonagh F."/>
            <person name="Simpson A.C."/>
            <person name="Singh N.K."/>
            <person name="Rekha P.D."/>
            <person name="Raman K."/>
            <person name="Hugenholtz P."/>
            <person name="Venkateswaran K."/>
        </authorList>
    </citation>
    <scope>NUCLEOTIDE SEQUENCE [LARGE SCALE GENOMIC DNA]</scope>
    <source>
        <strain evidence="7 8">5B73C</strain>
    </source>
</reference>
<comment type="subcellular location">
    <subcellularLocation>
        <location evidence="1">Cell membrane</location>
        <topology evidence="1">Multi-pass membrane protein</topology>
    </subcellularLocation>
</comment>
<feature type="transmembrane region" description="Helical" evidence="6">
    <location>
        <begin position="73"/>
        <end position="96"/>
    </location>
</feature>
<evidence type="ECO:0000256" key="5">
    <source>
        <dbReference type="ARBA" id="ARBA00023136"/>
    </source>
</evidence>
<evidence type="ECO:0000256" key="3">
    <source>
        <dbReference type="ARBA" id="ARBA00022692"/>
    </source>
</evidence>
<evidence type="ECO:0000313" key="8">
    <source>
        <dbReference type="Proteomes" id="UP001281447"/>
    </source>
</evidence>
<organism evidence="7 8">
    <name type="scientific">Tigheibacillus halophilus</name>
    <dbReference type="NCBI Taxonomy" id="361280"/>
    <lineage>
        <taxon>Bacteria</taxon>
        <taxon>Bacillati</taxon>
        <taxon>Bacillota</taxon>
        <taxon>Bacilli</taxon>
        <taxon>Bacillales</taxon>
        <taxon>Bacillaceae</taxon>
        <taxon>Tigheibacillus</taxon>
    </lineage>
</organism>
<keyword evidence="2" id="KW-1003">Cell membrane</keyword>
<name>A0ABU5C998_9BACI</name>
<keyword evidence="4 6" id="KW-1133">Transmembrane helix</keyword>
<evidence type="ECO:0000256" key="2">
    <source>
        <dbReference type="ARBA" id="ARBA00022475"/>
    </source>
</evidence>
<keyword evidence="5 6" id="KW-0472">Membrane</keyword>
<dbReference type="InterPro" id="IPR019108">
    <property type="entry name" value="Caa3_assmbl_CtaG-rel"/>
</dbReference>
<dbReference type="EMBL" id="JAWDIP010000004">
    <property type="protein sequence ID" value="MDY0395903.1"/>
    <property type="molecule type" value="Genomic_DNA"/>
</dbReference>
<feature type="transmembrane region" description="Helical" evidence="6">
    <location>
        <begin position="116"/>
        <end position="134"/>
    </location>
</feature>
<evidence type="ECO:0000313" key="7">
    <source>
        <dbReference type="EMBL" id="MDY0395903.1"/>
    </source>
</evidence>
<dbReference type="Proteomes" id="UP001281447">
    <property type="component" value="Unassembled WGS sequence"/>
</dbReference>
<dbReference type="Pfam" id="PF09678">
    <property type="entry name" value="Caa3_CtaG"/>
    <property type="match status" value="1"/>
</dbReference>
<evidence type="ECO:0000256" key="6">
    <source>
        <dbReference type="SAM" id="Phobius"/>
    </source>
</evidence>
<feature type="transmembrane region" description="Helical" evidence="6">
    <location>
        <begin position="146"/>
        <end position="163"/>
    </location>
</feature>
<feature type="transmembrane region" description="Helical" evidence="6">
    <location>
        <begin position="41"/>
        <end position="61"/>
    </location>
</feature>
<keyword evidence="8" id="KW-1185">Reference proteome</keyword>